<keyword evidence="6" id="KW-0680">Restriction system</keyword>
<keyword evidence="4" id="KW-0808">Transferase</keyword>
<protein>
    <recommendedName>
        <fullName evidence="2">site-specific DNA-methyltransferase (cytosine-N(4)-specific)</fullName>
        <ecNumber evidence="2">2.1.1.113</ecNumber>
    </recommendedName>
</protein>
<evidence type="ECO:0000256" key="7">
    <source>
        <dbReference type="ARBA" id="ARBA00023125"/>
    </source>
</evidence>
<name>A0ABT0HW25_9BACT</name>
<gene>
    <name evidence="10" type="ORF">M0L20_29670</name>
</gene>
<dbReference type="RefSeq" id="WP_248480938.1">
    <property type="nucleotide sequence ID" value="NZ_JALPRF010000016.1"/>
</dbReference>
<evidence type="ECO:0000313" key="11">
    <source>
        <dbReference type="Proteomes" id="UP001202180"/>
    </source>
</evidence>
<dbReference type="PROSITE" id="PS00093">
    <property type="entry name" value="N4_MTASE"/>
    <property type="match status" value="1"/>
</dbReference>
<comment type="caution">
    <text evidence="10">The sequence shown here is derived from an EMBL/GenBank/DDBJ whole genome shotgun (WGS) entry which is preliminary data.</text>
</comment>
<dbReference type="Gene3D" id="3.40.50.150">
    <property type="entry name" value="Vaccinia Virus protein VP39"/>
    <property type="match status" value="2"/>
</dbReference>
<organism evidence="10 11">
    <name type="scientific">Spirosoma liriopis</name>
    <dbReference type="NCBI Taxonomy" id="2937440"/>
    <lineage>
        <taxon>Bacteria</taxon>
        <taxon>Pseudomonadati</taxon>
        <taxon>Bacteroidota</taxon>
        <taxon>Cytophagia</taxon>
        <taxon>Cytophagales</taxon>
        <taxon>Cytophagaceae</taxon>
        <taxon>Spirosoma</taxon>
    </lineage>
</organism>
<evidence type="ECO:0000259" key="9">
    <source>
        <dbReference type="Pfam" id="PF01555"/>
    </source>
</evidence>
<evidence type="ECO:0000256" key="4">
    <source>
        <dbReference type="ARBA" id="ARBA00022679"/>
    </source>
</evidence>
<evidence type="ECO:0000256" key="8">
    <source>
        <dbReference type="ARBA" id="ARBA00049120"/>
    </source>
</evidence>
<evidence type="ECO:0000256" key="2">
    <source>
        <dbReference type="ARBA" id="ARBA00012185"/>
    </source>
</evidence>
<sequence>MLKEAISPPQSGEQLAIWGSLDNGTANKLAKDDKAFHDWYRFVLSFPPHLVRGYIDDFGLGTDATVLDPFCGTGTTVVEAKLSGLIAIGIEANPMAHFAGTVKLDWSVDPDLLFATAEQIVTKVEKRLKTQGINDSLHFTDRSTVLKTVSPELHKLLLTNSISPLPMHKVLMLIETIDEYKKTESYSHLRLALAKALVFSISNLRFGPEVGVGKIVEDKPVLRPWLTEVKKISVDLRSVDAGEYQAAKIIHGDARQIQKLIAPRSIDAVITSPPYPNEKDYSRTTRLESVLLGFIDSKEALREVKKSFVRSNTRSVYKADDDDAWISNTPEVKQLAARIEARRIELGKTSGFEKLYARVTELYFGGMAKHLDSLKPLLKPGAMLGYVVGDQASYFQVLIPTGQILGQIAEKLGYELVRIDLFRTRFATATKQELREEVVILRWPGHVQK</sequence>
<evidence type="ECO:0000256" key="5">
    <source>
        <dbReference type="ARBA" id="ARBA00022691"/>
    </source>
</evidence>
<keyword evidence="7" id="KW-0238">DNA-binding</keyword>
<evidence type="ECO:0000256" key="6">
    <source>
        <dbReference type="ARBA" id="ARBA00022747"/>
    </source>
</evidence>
<keyword evidence="5" id="KW-0949">S-adenosyl-L-methionine</keyword>
<evidence type="ECO:0000313" key="10">
    <source>
        <dbReference type="EMBL" id="MCK8496072.1"/>
    </source>
</evidence>
<keyword evidence="11" id="KW-1185">Reference proteome</keyword>
<accession>A0ABT0HW25</accession>
<feature type="domain" description="DNA methylase N-4/N-6" evidence="9">
    <location>
        <begin position="41"/>
        <end position="94"/>
    </location>
</feature>
<comment type="similarity">
    <text evidence="1">Belongs to the N(4)/N(6)-methyltransferase family. N(4) subfamily.</text>
</comment>
<proteinExistence type="inferred from homology"/>
<dbReference type="EMBL" id="JALPRF010000016">
    <property type="protein sequence ID" value="MCK8496072.1"/>
    <property type="molecule type" value="Genomic_DNA"/>
</dbReference>
<dbReference type="InterPro" id="IPR002941">
    <property type="entry name" value="DNA_methylase_N4/N6"/>
</dbReference>
<evidence type="ECO:0000256" key="1">
    <source>
        <dbReference type="ARBA" id="ARBA00010203"/>
    </source>
</evidence>
<dbReference type="InterPro" id="IPR017985">
    <property type="entry name" value="MeTrfase_CN4_CS"/>
</dbReference>
<comment type="catalytic activity">
    <reaction evidence="8">
        <text>a 2'-deoxycytidine in DNA + S-adenosyl-L-methionine = an N(4)-methyl-2'-deoxycytidine in DNA + S-adenosyl-L-homocysteine + H(+)</text>
        <dbReference type="Rhea" id="RHEA:16857"/>
        <dbReference type="Rhea" id="RHEA-COMP:11369"/>
        <dbReference type="Rhea" id="RHEA-COMP:13674"/>
        <dbReference type="ChEBI" id="CHEBI:15378"/>
        <dbReference type="ChEBI" id="CHEBI:57856"/>
        <dbReference type="ChEBI" id="CHEBI:59789"/>
        <dbReference type="ChEBI" id="CHEBI:85452"/>
        <dbReference type="ChEBI" id="CHEBI:137933"/>
        <dbReference type="EC" id="2.1.1.113"/>
    </reaction>
</comment>
<dbReference type="EC" id="2.1.1.113" evidence="2"/>
<dbReference type="Pfam" id="PF01555">
    <property type="entry name" value="N6_N4_Mtase"/>
    <property type="match status" value="1"/>
</dbReference>
<evidence type="ECO:0000256" key="3">
    <source>
        <dbReference type="ARBA" id="ARBA00022603"/>
    </source>
</evidence>
<reference evidence="10 11" key="1">
    <citation type="submission" date="2022-04" db="EMBL/GenBank/DDBJ databases">
        <title>Spirosoma sp. strain RP8 genome sequencing and assembly.</title>
        <authorList>
            <person name="Jung Y."/>
        </authorList>
    </citation>
    <scope>NUCLEOTIDE SEQUENCE [LARGE SCALE GENOMIC DNA]</scope>
    <source>
        <strain evidence="10 11">RP8</strain>
    </source>
</reference>
<dbReference type="InterPro" id="IPR029063">
    <property type="entry name" value="SAM-dependent_MTases_sf"/>
</dbReference>
<keyword evidence="3" id="KW-0489">Methyltransferase</keyword>
<dbReference type="Proteomes" id="UP001202180">
    <property type="component" value="Unassembled WGS sequence"/>
</dbReference>
<dbReference type="SUPFAM" id="SSF53335">
    <property type="entry name" value="S-adenosyl-L-methionine-dependent methyltransferases"/>
    <property type="match status" value="1"/>
</dbReference>